<evidence type="ECO:0000313" key="5">
    <source>
        <dbReference type="EMBL" id="SER91062.1"/>
    </source>
</evidence>
<dbReference type="RefSeq" id="WP_092652438.1">
    <property type="nucleotide sequence ID" value="NZ_FOHA01000010.1"/>
</dbReference>
<comment type="similarity">
    <text evidence="1 4">Belongs to the eIF-2B alpha/beta/delta subunits family.</text>
</comment>
<dbReference type="Proteomes" id="UP000198948">
    <property type="component" value="Unassembled WGS sequence"/>
</dbReference>
<dbReference type="GO" id="GO:0003743">
    <property type="term" value="F:translation initiation factor activity"/>
    <property type="evidence" value="ECO:0007669"/>
    <property type="project" value="UniProtKB-KW"/>
</dbReference>
<sequence>MEKIEMRELLNLEDQFIFDQIENHELLGATNHIAAIGVMMEHLAMDQEKSLEEIKTAIKKLAKYYINTRGKASQAITSAILLMIQGIEAQKTAQGIIDTKNQYFVDTEKNKEKLLSYAVNLSKKYTTIMCYDYSSTVENFLKALAKDQQMRTIYIPESRVINGGKPYIEPLVALNYQIKFIPDCAIFYYMDECEACFMGAETFYPDGTGFNTLGSDLVGLVCDYFHKPLYFITPMIKLDGKAQFGIEKKLVIDDLEHKMTKEWAENSYQEKIDFKVPELIGVESRFIHSFITEYGVVPAKQMYSVAKEYMESIYGGVSLDE</sequence>
<name>A0A1H9T1B9_9LACT</name>
<gene>
    <name evidence="5" type="ORF">SAMN04488559_11060</name>
</gene>
<dbReference type="EMBL" id="FOHA01000010">
    <property type="protein sequence ID" value="SER91062.1"/>
    <property type="molecule type" value="Genomic_DNA"/>
</dbReference>
<keyword evidence="2" id="KW-0396">Initiation factor</keyword>
<dbReference type="OrthoDB" id="9803436at2"/>
<evidence type="ECO:0000256" key="4">
    <source>
        <dbReference type="RuleBase" id="RU003814"/>
    </source>
</evidence>
<keyword evidence="6" id="KW-1185">Reference proteome</keyword>
<evidence type="ECO:0000313" key="6">
    <source>
        <dbReference type="Proteomes" id="UP000198948"/>
    </source>
</evidence>
<organism evidence="5 6">
    <name type="scientific">Isobaculum melis</name>
    <dbReference type="NCBI Taxonomy" id="142588"/>
    <lineage>
        <taxon>Bacteria</taxon>
        <taxon>Bacillati</taxon>
        <taxon>Bacillota</taxon>
        <taxon>Bacilli</taxon>
        <taxon>Lactobacillales</taxon>
        <taxon>Carnobacteriaceae</taxon>
        <taxon>Isobaculum</taxon>
    </lineage>
</organism>
<proteinExistence type="inferred from homology"/>
<dbReference type="AlphaFoldDB" id="A0A1H9T1B9"/>
<evidence type="ECO:0000256" key="2">
    <source>
        <dbReference type="ARBA" id="ARBA00022540"/>
    </source>
</evidence>
<dbReference type="PANTHER" id="PTHR45860:SF1">
    <property type="entry name" value="TRANSLATION INITIATION FACTOR EIF-2B SUBUNIT ALPHA"/>
    <property type="match status" value="1"/>
</dbReference>
<reference evidence="5 6" key="1">
    <citation type="submission" date="2016-10" db="EMBL/GenBank/DDBJ databases">
        <authorList>
            <person name="de Groot N.N."/>
        </authorList>
    </citation>
    <scope>NUCLEOTIDE SEQUENCE [LARGE SCALE GENOMIC DNA]</scope>
    <source>
        <strain evidence="5 6">DSM 13760</strain>
    </source>
</reference>
<dbReference type="Gene3D" id="3.40.50.10470">
    <property type="entry name" value="Translation initiation factor eif-2b, domain 2"/>
    <property type="match status" value="1"/>
</dbReference>
<accession>A0A1H9T1B9</accession>
<protein>
    <submittedName>
        <fullName evidence="5">Ribose 1,5-bisphosphate isomerase</fullName>
    </submittedName>
</protein>
<keyword evidence="5" id="KW-0413">Isomerase</keyword>
<keyword evidence="3" id="KW-0648">Protein biosynthesis</keyword>
<dbReference type="InterPro" id="IPR051501">
    <property type="entry name" value="eIF2B_alpha/beta/delta"/>
</dbReference>
<dbReference type="STRING" id="142588.SAMN04488559_11060"/>
<dbReference type="InterPro" id="IPR000649">
    <property type="entry name" value="IF-2B-related"/>
</dbReference>
<dbReference type="InterPro" id="IPR042529">
    <property type="entry name" value="IF_2B-like_C"/>
</dbReference>
<evidence type="ECO:0000256" key="3">
    <source>
        <dbReference type="ARBA" id="ARBA00022917"/>
    </source>
</evidence>
<dbReference type="InterPro" id="IPR037171">
    <property type="entry name" value="NagB/RpiA_transferase-like"/>
</dbReference>
<dbReference type="SUPFAM" id="SSF100950">
    <property type="entry name" value="NagB/RpiA/CoA transferase-like"/>
    <property type="match status" value="1"/>
</dbReference>
<dbReference type="PANTHER" id="PTHR45860">
    <property type="entry name" value="TRANSLATION INITIATION FACTOR EIF-2B SUBUNIT ALPHA"/>
    <property type="match status" value="1"/>
</dbReference>
<evidence type="ECO:0000256" key="1">
    <source>
        <dbReference type="ARBA" id="ARBA00007251"/>
    </source>
</evidence>
<dbReference type="GO" id="GO:0016853">
    <property type="term" value="F:isomerase activity"/>
    <property type="evidence" value="ECO:0007669"/>
    <property type="project" value="UniProtKB-KW"/>
</dbReference>
<dbReference type="Pfam" id="PF01008">
    <property type="entry name" value="IF-2B"/>
    <property type="match status" value="1"/>
</dbReference>